<protein>
    <submittedName>
        <fullName evidence="10">Iron ABC transporter permease</fullName>
    </submittedName>
</protein>
<evidence type="ECO:0000259" key="9">
    <source>
        <dbReference type="PROSITE" id="PS50928"/>
    </source>
</evidence>
<keyword evidence="11" id="KW-1185">Reference proteome</keyword>
<feature type="transmembrane region" description="Helical" evidence="8">
    <location>
        <begin position="462"/>
        <end position="484"/>
    </location>
</feature>
<dbReference type="Pfam" id="PF00528">
    <property type="entry name" value="BPD_transp_1"/>
    <property type="match status" value="1"/>
</dbReference>
<dbReference type="PROSITE" id="PS50928">
    <property type="entry name" value="ABC_TM1"/>
    <property type="match status" value="2"/>
</dbReference>
<evidence type="ECO:0000256" key="4">
    <source>
        <dbReference type="ARBA" id="ARBA00022519"/>
    </source>
</evidence>
<feature type="transmembrane region" description="Helical" evidence="8">
    <location>
        <begin position="131"/>
        <end position="151"/>
    </location>
</feature>
<feature type="transmembrane region" description="Helical" evidence="8">
    <location>
        <begin position="507"/>
        <end position="531"/>
    </location>
</feature>
<dbReference type="RefSeq" id="WP_066166608.1">
    <property type="nucleotide sequence ID" value="NZ_CP136137.1"/>
</dbReference>
<evidence type="ECO:0000256" key="3">
    <source>
        <dbReference type="ARBA" id="ARBA00022475"/>
    </source>
</evidence>
<keyword evidence="4" id="KW-0997">Cell inner membrane</keyword>
<dbReference type="PANTHER" id="PTHR43357:SF4">
    <property type="entry name" value="INNER MEMBRANE ABC TRANSPORTER PERMEASE PROTEIN YDCV"/>
    <property type="match status" value="1"/>
</dbReference>
<dbReference type="CDD" id="cd06261">
    <property type="entry name" value="TM_PBP2"/>
    <property type="match status" value="2"/>
</dbReference>
<dbReference type="SUPFAM" id="SSF161098">
    <property type="entry name" value="MetI-like"/>
    <property type="match status" value="2"/>
</dbReference>
<dbReference type="Gene3D" id="1.10.3720.10">
    <property type="entry name" value="MetI-like"/>
    <property type="match status" value="2"/>
</dbReference>
<keyword evidence="5 8" id="KW-0812">Transmembrane</keyword>
<keyword evidence="2 8" id="KW-0813">Transport</keyword>
<comment type="subcellular location">
    <subcellularLocation>
        <location evidence="1">Cell inner membrane</location>
        <topology evidence="1">Multi-pass membrane protein</topology>
    </subcellularLocation>
    <subcellularLocation>
        <location evidence="8">Cell membrane</location>
        <topology evidence="8">Multi-pass membrane protein</topology>
    </subcellularLocation>
</comment>
<feature type="transmembrane region" description="Helical" evidence="8">
    <location>
        <begin position="235"/>
        <end position="257"/>
    </location>
</feature>
<comment type="similarity">
    <text evidence="8">Belongs to the binding-protein-dependent transport system permease family.</text>
</comment>
<feature type="transmembrane region" description="Helical" evidence="8">
    <location>
        <begin position="337"/>
        <end position="358"/>
    </location>
</feature>
<evidence type="ECO:0000256" key="2">
    <source>
        <dbReference type="ARBA" id="ARBA00022448"/>
    </source>
</evidence>
<evidence type="ECO:0000256" key="7">
    <source>
        <dbReference type="ARBA" id="ARBA00023136"/>
    </source>
</evidence>
<feature type="transmembrane region" description="Helical" evidence="8">
    <location>
        <begin position="185"/>
        <end position="210"/>
    </location>
</feature>
<feature type="transmembrane region" description="Helical" evidence="8">
    <location>
        <begin position="406"/>
        <end position="428"/>
    </location>
</feature>
<evidence type="ECO:0000313" key="10">
    <source>
        <dbReference type="EMBL" id="WYY09504.1"/>
    </source>
</evidence>
<dbReference type="EMBL" id="CP136137">
    <property type="protein sequence ID" value="WYY09504.1"/>
    <property type="molecule type" value="Genomic_DNA"/>
</dbReference>
<feature type="domain" description="ABC transmembrane type-1" evidence="9">
    <location>
        <begin position="335"/>
        <end position="528"/>
    </location>
</feature>
<evidence type="ECO:0000313" key="11">
    <source>
        <dbReference type="Proteomes" id="UP001479933"/>
    </source>
</evidence>
<name>A0ABZ2UA10_9ACTN</name>
<gene>
    <name evidence="10" type="ORF">RVF87_01360</name>
</gene>
<accession>A0ABZ2UA10</accession>
<feature type="transmembrane region" description="Helical" evidence="8">
    <location>
        <begin position="59"/>
        <end position="86"/>
    </location>
</feature>
<evidence type="ECO:0000256" key="1">
    <source>
        <dbReference type="ARBA" id="ARBA00004429"/>
    </source>
</evidence>
<evidence type="ECO:0000256" key="6">
    <source>
        <dbReference type="ARBA" id="ARBA00022989"/>
    </source>
</evidence>
<dbReference type="InterPro" id="IPR035906">
    <property type="entry name" value="MetI-like_sf"/>
</dbReference>
<organism evidence="10 11">
    <name type="scientific">Gordonia hydrophobica</name>
    <dbReference type="NCBI Taxonomy" id="40516"/>
    <lineage>
        <taxon>Bacteria</taxon>
        <taxon>Bacillati</taxon>
        <taxon>Actinomycetota</taxon>
        <taxon>Actinomycetes</taxon>
        <taxon>Mycobacteriales</taxon>
        <taxon>Gordoniaceae</taxon>
        <taxon>Gordonia</taxon>
    </lineage>
</organism>
<feature type="domain" description="ABC transmembrane type-1" evidence="9">
    <location>
        <begin position="60"/>
        <end position="251"/>
    </location>
</feature>
<dbReference type="Proteomes" id="UP001479933">
    <property type="component" value="Chromosome"/>
</dbReference>
<feature type="transmembrane region" description="Helical" evidence="8">
    <location>
        <begin position="98"/>
        <end position="119"/>
    </location>
</feature>
<feature type="transmembrane region" description="Helical" evidence="8">
    <location>
        <begin position="370"/>
        <end position="394"/>
    </location>
</feature>
<feature type="transmembrane region" description="Helical" evidence="8">
    <location>
        <begin position="12"/>
        <end position="31"/>
    </location>
</feature>
<feature type="transmembrane region" description="Helical" evidence="8">
    <location>
        <begin position="278"/>
        <end position="304"/>
    </location>
</feature>
<keyword evidence="6 8" id="KW-1133">Transmembrane helix</keyword>
<proteinExistence type="inferred from homology"/>
<keyword evidence="7 8" id="KW-0472">Membrane</keyword>
<evidence type="ECO:0000256" key="8">
    <source>
        <dbReference type="RuleBase" id="RU363032"/>
    </source>
</evidence>
<evidence type="ECO:0000256" key="5">
    <source>
        <dbReference type="ARBA" id="ARBA00022692"/>
    </source>
</evidence>
<reference evidence="10 11" key="1">
    <citation type="journal article" date="2023" name="Virus Evol.">
        <title>Computational host range prediction-The good, the bad, and the ugly.</title>
        <authorList>
            <person name="Howell A.A."/>
            <person name="Versoza C.J."/>
            <person name="Pfeifer S.P."/>
        </authorList>
    </citation>
    <scope>NUCLEOTIDE SEQUENCE [LARGE SCALE GENOMIC DNA]</scope>
    <source>
        <strain evidence="10 11">1610/1b</strain>
    </source>
</reference>
<sequence>MPRRPRISPALRVATLVPAVFVAVLFGWPLVALVRRAVESHDAGQGIGQLLEAADGWHLLALTLAQAVASSLLSLLVAAPIVWLLATVRLRGAAILRILVTVPFVLPTVVVGVAFRALLTGPLDFLGVDGGWIAILMAHVFLNVAVVVRVVTAAWLQVDPRTVEAARTLGATPWRAFWDVVAPRIAPAVAAAAALVLLFCSTSFGVIVILGNGTARTLETEIYQQAIAEFRVPEAVALSMLQIAVVACALVLARLLGGRGTVSGVSVVGREHRSPVGGLRWIPVIGTLVWAGLWLVLPVASLAVRSVRPDGRSWTFAGYRALVDTTFGDSPLMALRYSVTSALAAMVLAVIVGFLVAVSVTRGGGWAAQVTALFAVLPLGVSAVTLGFGYLLVVASLPRQVSASPLVIPAVQALLAVPVVAGIMIPALNQVPTGLRDAARVLGARPLWVLISVDLRLTVRSLCAAAGFAFVMAIGEFGATTFLARADTTTLPVMIGTLMSRPGLDNVATAMAASMVLIVVSAAVIAAIEIVGVGGTSASARPHDDRPHDQERV</sequence>
<dbReference type="PANTHER" id="PTHR43357">
    <property type="entry name" value="INNER MEMBRANE ABC TRANSPORTER PERMEASE PROTEIN YDCV"/>
    <property type="match status" value="1"/>
</dbReference>
<dbReference type="InterPro" id="IPR000515">
    <property type="entry name" value="MetI-like"/>
</dbReference>
<keyword evidence="3" id="KW-1003">Cell membrane</keyword>